<dbReference type="Proteomes" id="UP001174936">
    <property type="component" value="Unassembled WGS sequence"/>
</dbReference>
<proteinExistence type="predicted"/>
<feature type="compositionally biased region" description="Low complexity" evidence="1">
    <location>
        <begin position="13"/>
        <end position="33"/>
    </location>
</feature>
<organism evidence="2 3">
    <name type="scientific">Cercophora newfieldiana</name>
    <dbReference type="NCBI Taxonomy" id="92897"/>
    <lineage>
        <taxon>Eukaryota</taxon>
        <taxon>Fungi</taxon>
        <taxon>Dikarya</taxon>
        <taxon>Ascomycota</taxon>
        <taxon>Pezizomycotina</taxon>
        <taxon>Sordariomycetes</taxon>
        <taxon>Sordariomycetidae</taxon>
        <taxon>Sordariales</taxon>
        <taxon>Lasiosphaeriaceae</taxon>
        <taxon>Cercophora</taxon>
    </lineage>
</organism>
<feature type="region of interest" description="Disordered" evidence="1">
    <location>
        <begin position="239"/>
        <end position="263"/>
    </location>
</feature>
<keyword evidence="3" id="KW-1185">Reference proteome</keyword>
<dbReference type="AlphaFoldDB" id="A0AA39Y711"/>
<protein>
    <submittedName>
        <fullName evidence="2">Uncharacterized protein</fullName>
    </submittedName>
</protein>
<reference evidence="2" key="1">
    <citation type="submission" date="2023-06" db="EMBL/GenBank/DDBJ databases">
        <title>Genome-scale phylogeny and comparative genomics of the fungal order Sordariales.</title>
        <authorList>
            <consortium name="Lawrence Berkeley National Laboratory"/>
            <person name="Hensen N."/>
            <person name="Bonometti L."/>
            <person name="Westerberg I."/>
            <person name="Brannstrom I.O."/>
            <person name="Guillou S."/>
            <person name="Cros-Aarteil S."/>
            <person name="Calhoun S."/>
            <person name="Haridas S."/>
            <person name="Kuo A."/>
            <person name="Mondo S."/>
            <person name="Pangilinan J."/>
            <person name="Riley R."/>
            <person name="Labutti K."/>
            <person name="Andreopoulos B."/>
            <person name="Lipzen A."/>
            <person name="Chen C."/>
            <person name="Yanf M."/>
            <person name="Daum C."/>
            <person name="Ng V."/>
            <person name="Clum A."/>
            <person name="Steindorff A."/>
            <person name="Ohm R."/>
            <person name="Martin F."/>
            <person name="Silar P."/>
            <person name="Natvig D."/>
            <person name="Lalanne C."/>
            <person name="Gautier V."/>
            <person name="Ament-Velasquez S.L."/>
            <person name="Kruys A."/>
            <person name="Hutchinson M.I."/>
            <person name="Powell A.J."/>
            <person name="Barry K."/>
            <person name="Miller A.N."/>
            <person name="Grigoriev I.V."/>
            <person name="Debuchy R."/>
            <person name="Gladieux P."/>
            <person name="Thoren M.H."/>
            <person name="Johannesson H."/>
        </authorList>
    </citation>
    <scope>NUCLEOTIDE SEQUENCE</scope>
    <source>
        <strain evidence="2">SMH2532-1</strain>
    </source>
</reference>
<gene>
    <name evidence="2" type="ORF">B0T16DRAFT_170843</name>
</gene>
<evidence type="ECO:0000313" key="3">
    <source>
        <dbReference type="Proteomes" id="UP001174936"/>
    </source>
</evidence>
<sequence length="263" mass="29246">MTARPQALAVLAPSQQPLLSSPSSSSHTIVPSSSRKESSVSSCQRPCQLLPYLFVSLPRNLNLRSKIYRTHPRQQRSVHVPRTPLTPNLPLLLLAHHPSTPLVLHHIIPQHRRRGHPEAEYRRRQLQQPQPFRRAAPDALSRLVEECRELGNIHPNCPERGDECADGRDGFFLAGRGGVGGRADGEDAGEDREGVEDREGDGEPTGESGAPVGFAVCDVGVRLHNLRSRKQRWRREIAHPFEQRHGDGQQVAGSRSLWHCPAP</sequence>
<evidence type="ECO:0000256" key="1">
    <source>
        <dbReference type="SAM" id="MobiDB-lite"/>
    </source>
</evidence>
<feature type="region of interest" description="Disordered" evidence="1">
    <location>
        <begin position="176"/>
        <end position="212"/>
    </location>
</feature>
<name>A0AA39Y711_9PEZI</name>
<feature type="region of interest" description="Disordered" evidence="1">
    <location>
        <begin position="12"/>
        <end position="41"/>
    </location>
</feature>
<evidence type="ECO:0000313" key="2">
    <source>
        <dbReference type="EMBL" id="KAK0646899.1"/>
    </source>
</evidence>
<dbReference type="EMBL" id="JAULSV010000004">
    <property type="protein sequence ID" value="KAK0646899.1"/>
    <property type="molecule type" value="Genomic_DNA"/>
</dbReference>
<accession>A0AA39Y711</accession>
<comment type="caution">
    <text evidence="2">The sequence shown here is derived from an EMBL/GenBank/DDBJ whole genome shotgun (WGS) entry which is preliminary data.</text>
</comment>